<keyword evidence="8" id="KW-0479">Metal-binding</keyword>
<evidence type="ECO:0000259" key="17">
    <source>
        <dbReference type="Pfam" id="PF00149"/>
    </source>
</evidence>
<comment type="cofactor">
    <cofactor evidence="1">
        <name>Mg(2+)</name>
        <dbReference type="ChEBI" id="CHEBI:18420"/>
    </cofactor>
</comment>
<dbReference type="InterPro" id="IPR004843">
    <property type="entry name" value="Calcineurin-like_PHP"/>
</dbReference>
<dbReference type="Gene3D" id="3.60.21.10">
    <property type="match status" value="1"/>
</dbReference>
<evidence type="ECO:0000313" key="18">
    <source>
        <dbReference type="EMBL" id="KAK8923479.1"/>
    </source>
</evidence>
<comment type="similarity">
    <text evidence="2">Belongs to the ADPRibase-Mn family.</text>
</comment>
<dbReference type="Proteomes" id="UP001418222">
    <property type="component" value="Unassembled WGS sequence"/>
</dbReference>
<evidence type="ECO:0000256" key="5">
    <source>
        <dbReference type="ARBA" id="ARBA00012453"/>
    </source>
</evidence>
<dbReference type="PANTHER" id="PTHR16509:SF1">
    <property type="entry name" value="MANGANESE-DEPENDENT ADP-RIBOSE_CDP-ALCOHOL DIPHOSPHATASE"/>
    <property type="match status" value="1"/>
</dbReference>
<evidence type="ECO:0000256" key="13">
    <source>
        <dbReference type="ARBA" id="ARBA00047486"/>
    </source>
</evidence>
<dbReference type="Pfam" id="PF00149">
    <property type="entry name" value="Metallophos"/>
    <property type="match status" value="1"/>
</dbReference>
<sequence length="320" mass="35928">MAPGKGLPNPQVKQPLFSFGVITDVQHADIPDGRSFLGIPRYYRHSLEVLQRAVGKWNALRKLDFSVNFGDIVDGYCPKDKSLTTVRKVLDEFSKFDGPVYHIIGNHCLYNLPRSDLTGLFNIPSFHGTAYYEFSPSPEYRFVVLDAFDISAIGWPRDDPRTSAAVRFLQAKNPNVDKNSTAGLCGLGRRFVMFNGGIGREQLLWLDEILEDSDECCQKVIICCHLPLDPDAASFEALLWNYDEVMKVVHRHNCVKVCFSGHDHKGGYSIDSYGIHHRVFEAALECPPGSDAFGYVDVYRGRLSVHGTDRLASTEMVFQS</sequence>
<evidence type="ECO:0000256" key="11">
    <source>
        <dbReference type="ARBA" id="ARBA00030848"/>
    </source>
</evidence>
<dbReference type="GO" id="GO:0008663">
    <property type="term" value="F:2',3'-cyclic-nucleotide 2'-phosphodiesterase activity"/>
    <property type="evidence" value="ECO:0007669"/>
    <property type="project" value="TreeGrafter"/>
</dbReference>
<gene>
    <name evidence="18" type="ORF">KSP39_PZI019426</name>
</gene>
<evidence type="ECO:0000256" key="8">
    <source>
        <dbReference type="ARBA" id="ARBA00022723"/>
    </source>
</evidence>
<evidence type="ECO:0000256" key="1">
    <source>
        <dbReference type="ARBA" id="ARBA00001946"/>
    </source>
</evidence>
<keyword evidence="10" id="KW-0862">Zinc</keyword>
<comment type="subunit">
    <text evidence="3">Monomer.</text>
</comment>
<dbReference type="SUPFAM" id="SSF56300">
    <property type="entry name" value="Metallo-dependent phosphatases"/>
    <property type="match status" value="1"/>
</dbReference>
<evidence type="ECO:0000256" key="16">
    <source>
        <dbReference type="ARBA" id="ARBA00049546"/>
    </source>
</evidence>
<dbReference type="CDD" id="cd07396">
    <property type="entry name" value="MPP_Nbla03831"/>
    <property type="match status" value="1"/>
</dbReference>
<dbReference type="InterPro" id="IPR029052">
    <property type="entry name" value="Metallo-depent_PP-like"/>
</dbReference>
<evidence type="ECO:0000313" key="19">
    <source>
        <dbReference type="Proteomes" id="UP001418222"/>
    </source>
</evidence>
<comment type="catalytic activity">
    <reaction evidence="15">
        <text>ADP-D-ribose + H2O = D-ribose 5-phosphate + AMP + 2 H(+)</text>
        <dbReference type="Rhea" id="RHEA:10412"/>
        <dbReference type="ChEBI" id="CHEBI:15377"/>
        <dbReference type="ChEBI" id="CHEBI:15378"/>
        <dbReference type="ChEBI" id="CHEBI:57967"/>
        <dbReference type="ChEBI" id="CHEBI:78346"/>
        <dbReference type="ChEBI" id="CHEBI:456215"/>
        <dbReference type="EC" id="3.6.1.53"/>
    </reaction>
</comment>
<evidence type="ECO:0000256" key="3">
    <source>
        <dbReference type="ARBA" id="ARBA00011245"/>
    </source>
</evidence>
<comment type="catalytic activity">
    <reaction evidence="14">
        <text>CDP-choline + H2O = phosphocholine + CMP + 2 H(+)</text>
        <dbReference type="Rhea" id="RHEA:32487"/>
        <dbReference type="ChEBI" id="CHEBI:15377"/>
        <dbReference type="ChEBI" id="CHEBI:15378"/>
        <dbReference type="ChEBI" id="CHEBI:58779"/>
        <dbReference type="ChEBI" id="CHEBI:60377"/>
        <dbReference type="ChEBI" id="CHEBI:295975"/>
        <dbReference type="EC" id="3.6.1.53"/>
    </reaction>
</comment>
<dbReference type="InterPro" id="IPR041869">
    <property type="entry name" value="MPP_ADPRM"/>
</dbReference>
<dbReference type="AlphaFoldDB" id="A0AAP0B0X9"/>
<evidence type="ECO:0000256" key="9">
    <source>
        <dbReference type="ARBA" id="ARBA00022801"/>
    </source>
</evidence>
<evidence type="ECO:0000256" key="7">
    <source>
        <dbReference type="ARBA" id="ARBA00016378"/>
    </source>
</evidence>
<proteinExistence type="inferred from homology"/>
<dbReference type="EMBL" id="JBBWWQ010000017">
    <property type="protein sequence ID" value="KAK8923479.1"/>
    <property type="molecule type" value="Genomic_DNA"/>
</dbReference>
<protein>
    <recommendedName>
        <fullName evidence="7">Manganese-dependent ADP-ribose/CDP-alcohol diphosphatase</fullName>
        <ecNumber evidence="5">3.6.1.13</ecNumber>
        <ecNumber evidence="4">3.6.1.16</ecNumber>
        <ecNumber evidence="6">3.6.1.53</ecNumber>
    </recommendedName>
    <alternativeName>
        <fullName evidence="12">ADPRibase-Mn</fullName>
    </alternativeName>
    <alternativeName>
        <fullName evidence="11">CDP-choline phosphohydrolase</fullName>
    </alternativeName>
</protein>
<keyword evidence="9" id="KW-0378">Hydrolase</keyword>
<dbReference type="EC" id="3.6.1.53" evidence="6"/>
<dbReference type="EC" id="3.6.1.13" evidence="5"/>
<dbReference type="GO" id="GO:0030145">
    <property type="term" value="F:manganese ion binding"/>
    <property type="evidence" value="ECO:0007669"/>
    <property type="project" value="TreeGrafter"/>
</dbReference>
<keyword evidence="19" id="KW-1185">Reference proteome</keyword>
<evidence type="ECO:0000256" key="12">
    <source>
        <dbReference type="ARBA" id="ARBA00032579"/>
    </source>
</evidence>
<dbReference type="GO" id="GO:0047631">
    <property type="term" value="F:ADP-ribose diphosphatase activity"/>
    <property type="evidence" value="ECO:0007669"/>
    <property type="project" value="UniProtKB-EC"/>
</dbReference>
<comment type="catalytic activity">
    <reaction evidence="13">
        <text>CDP-glycerol + H2O = sn-glycerol 3-phosphate + CMP + 2 H(+)</text>
        <dbReference type="Rhea" id="RHEA:21692"/>
        <dbReference type="ChEBI" id="CHEBI:15377"/>
        <dbReference type="ChEBI" id="CHEBI:15378"/>
        <dbReference type="ChEBI" id="CHEBI:57597"/>
        <dbReference type="ChEBI" id="CHEBI:58311"/>
        <dbReference type="ChEBI" id="CHEBI:60377"/>
        <dbReference type="EC" id="3.6.1.16"/>
    </reaction>
</comment>
<feature type="domain" description="Calcineurin-like phosphoesterase" evidence="17">
    <location>
        <begin position="18"/>
        <end position="265"/>
    </location>
</feature>
<dbReference type="GO" id="GO:0047734">
    <property type="term" value="F:CDP-glycerol diphosphatase activity"/>
    <property type="evidence" value="ECO:0007669"/>
    <property type="project" value="UniProtKB-EC"/>
</dbReference>
<evidence type="ECO:0000256" key="14">
    <source>
        <dbReference type="ARBA" id="ARBA00047636"/>
    </source>
</evidence>
<comment type="caution">
    <text evidence="18">The sequence shown here is derived from an EMBL/GenBank/DDBJ whole genome shotgun (WGS) entry which is preliminary data.</text>
</comment>
<name>A0AAP0B0X9_9ASPA</name>
<accession>A0AAP0B0X9</accession>
<organism evidence="18 19">
    <name type="scientific">Platanthera zijinensis</name>
    <dbReference type="NCBI Taxonomy" id="2320716"/>
    <lineage>
        <taxon>Eukaryota</taxon>
        <taxon>Viridiplantae</taxon>
        <taxon>Streptophyta</taxon>
        <taxon>Embryophyta</taxon>
        <taxon>Tracheophyta</taxon>
        <taxon>Spermatophyta</taxon>
        <taxon>Magnoliopsida</taxon>
        <taxon>Liliopsida</taxon>
        <taxon>Asparagales</taxon>
        <taxon>Orchidaceae</taxon>
        <taxon>Orchidoideae</taxon>
        <taxon>Orchideae</taxon>
        <taxon>Orchidinae</taxon>
        <taxon>Platanthera</taxon>
    </lineage>
</organism>
<evidence type="ECO:0000256" key="10">
    <source>
        <dbReference type="ARBA" id="ARBA00022833"/>
    </source>
</evidence>
<evidence type="ECO:0000256" key="6">
    <source>
        <dbReference type="ARBA" id="ARBA00012529"/>
    </source>
</evidence>
<dbReference type="EC" id="3.6.1.16" evidence="4"/>
<evidence type="ECO:0000256" key="4">
    <source>
        <dbReference type="ARBA" id="ARBA00012443"/>
    </source>
</evidence>
<comment type="catalytic activity">
    <reaction evidence="16">
        <text>ADP-D-ribose + H2O = D-ribose 5-phosphate + AMP + 2 H(+)</text>
        <dbReference type="Rhea" id="RHEA:10412"/>
        <dbReference type="ChEBI" id="CHEBI:15377"/>
        <dbReference type="ChEBI" id="CHEBI:15378"/>
        <dbReference type="ChEBI" id="CHEBI:57967"/>
        <dbReference type="ChEBI" id="CHEBI:78346"/>
        <dbReference type="ChEBI" id="CHEBI:456215"/>
        <dbReference type="EC" id="3.6.1.13"/>
    </reaction>
</comment>
<dbReference type="PANTHER" id="PTHR16509">
    <property type="match status" value="1"/>
</dbReference>
<evidence type="ECO:0000256" key="2">
    <source>
        <dbReference type="ARBA" id="ARBA00006362"/>
    </source>
</evidence>
<reference evidence="18 19" key="1">
    <citation type="journal article" date="2022" name="Nat. Plants">
        <title>Genomes of leafy and leafless Platanthera orchids illuminate the evolution of mycoheterotrophy.</title>
        <authorList>
            <person name="Li M.H."/>
            <person name="Liu K.W."/>
            <person name="Li Z."/>
            <person name="Lu H.C."/>
            <person name="Ye Q.L."/>
            <person name="Zhang D."/>
            <person name="Wang J.Y."/>
            <person name="Li Y.F."/>
            <person name="Zhong Z.M."/>
            <person name="Liu X."/>
            <person name="Yu X."/>
            <person name="Liu D.K."/>
            <person name="Tu X.D."/>
            <person name="Liu B."/>
            <person name="Hao Y."/>
            <person name="Liao X.Y."/>
            <person name="Jiang Y.T."/>
            <person name="Sun W.H."/>
            <person name="Chen J."/>
            <person name="Chen Y.Q."/>
            <person name="Ai Y."/>
            <person name="Zhai J.W."/>
            <person name="Wu S.S."/>
            <person name="Zhou Z."/>
            <person name="Hsiao Y.Y."/>
            <person name="Wu W.L."/>
            <person name="Chen Y.Y."/>
            <person name="Lin Y.F."/>
            <person name="Hsu J.L."/>
            <person name="Li C.Y."/>
            <person name="Wang Z.W."/>
            <person name="Zhao X."/>
            <person name="Zhong W.Y."/>
            <person name="Ma X.K."/>
            <person name="Ma L."/>
            <person name="Huang J."/>
            <person name="Chen G.Z."/>
            <person name="Huang M.Z."/>
            <person name="Huang L."/>
            <person name="Peng D.H."/>
            <person name="Luo Y.B."/>
            <person name="Zou S.Q."/>
            <person name="Chen S.P."/>
            <person name="Lan S."/>
            <person name="Tsai W.C."/>
            <person name="Van de Peer Y."/>
            <person name="Liu Z.J."/>
        </authorList>
    </citation>
    <scope>NUCLEOTIDE SEQUENCE [LARGE SCALE GENOMIC DNA]</scope>
    <source>
        <strain evidence="18">Lor287</strain>
    </source>
</reference>
<evidence type="ECO:0000256" key="15">
    <source>
        <dbReference type="ARBA" id="ARBA00047894"/>
    </source>
</evidence>